<reference evidence="2" key="1">
    <citation type="submission" date="2023-01" db="EMBL/GenBank/DDBJ databases">
        <title>Genomic dissection of endemic carbapenem resistance: metallo-beta-lactamase gene dissemination through clonal, plasmid and integron transfer pathways.</title>
        <authorList>
            <person name="Macesic N."/>
        </authorList>
    </citation>
    <scope>NUCLEOTIDE SEQUENCE</scope>
    <source>
        <strain evidence="3">CPO382</strain>
        <strain evidence="2">CPO573</strain>
    </source>
</reference>
<dbReference type="PANTHER" id="PTHR35560:SF3">
    <property type="entry name" value="PEPTIDASE S9 PROLYL OLIGOPEPTIDASE CATALYTIC DOMAIN-CONTAINING PROTEIN"/>
    <property type="match status" value="1"/>
</dbReference>
<keyword evidence="5" id="KW-1185">Reference proteome</keyword>
<gene>
    <name evidence="2" type="ORF">P9854_10005</name>
    <name evidence="3" type="ORF">P9921_20050</name>
</gene>
<proteinExistence type="predicted"/>
<feature type="signal peptide" evidence="1">
    <location>
        <begin position="1"/>
        <end position="26"/>
    </location>
</feature>
<dbReference type="EMBL" id="JARTOI010000043">
    <property type="protein sequence ID" value="MDK5172753.1"/>
    <property type="molecule type" value="Genomic_DNA"/>
</dbReference>
<dbReference type="SUPFAM" id="SSF53474">
    <property type="entry name" value="alpha/beta-Hydrolases"/>
    <property type="match status" value="1"/>
</dbReference>
<dbReference type="Gene3D" id="3.40.50.1820">
    <property type="entry name" value="alpha/beta hydrolase"/>
    <property type="match status" value="1"/>
</dbReference>
<dbReference type="InterPro" id="IPR029058">
    <property type="entry name" value="AB_hydrolase_fold"/>
</dbReference>
<evidence type="ECO:0000313" key="5">
    <source>
        <dbReference type="Proteomes" id="UP001174748"/>
    </source>
</evidence>
<comment type="caution">
    <text evidence="2">The sequence shown here is derived from an EMBL/GenBank/DDBJ whole genome shotgun (WGS) entry which is preliminary data.</text>
</comment>
<name>A0AAW6X3C3_9GAMM</name>
<dbReference type="Proteomes" id="UP001174748">
    <property type="component" value="Unassembled WGS sequence"/>
</dbReference>
<sequence>MNLAVLRRLFCTMAALLLFASQPLRAEPALERMSNPLRVATPGGNFSYYVAHEHSAQPRNALVVMHGHPRDAVKTLQAAIDAAQAAGAGGDTLLAAPLFQVPEKLAVHCHSAGLPQPQDGDALWRCGSWIEGGLDNAGKTGSFNAMDNLLADMKRRWPSLQTITVAGFSAGAQFVQHYVGFAHPPGGVRLRYVVADPGSWLYFDHLRPQPINGGSCGSETACRFHWQTLNAGQCPQANRWKYGLESLPAHLQRTADAARRRYAAADISYLAAADDTGTAPGAYYRILDKSCAAQLQGPYRLQRALAYADYDRRYLAPDKPHRLTIVPGCGHNVACVFPAPAARQALFPLMQTNHNGNEINLCRQIRQYRR</sequence>
<keyword evidence="1" id="KW-0732">Signal</keyword>
<accession>A0AAW6X3C3</accession>
<dbReference type="Proteomes" id="UP001173597">
    <property type="component" value="Unassembled WGS sequence"/>
</dbReference>
<dbReference type="AlphaFoldDB" id="A0AAW6X3C3"/>
<evidence type="ECO:0000313" key="2">
    <source>
        <dbReference type="EMBL" id="MDK4766132.1"/>
    </source>
</evidence>
<protein>
    <submittedName>
        <fullName evidence="2">Uncharacterized protein</fullName>
    </submittedName>
</protein>
<dbReference type="EMBL" id="JARTLO010000008">
    <property type="protein sequence ID" value="MDK4766132.1"/>
    <property type="molecule type" value="Genomic_DNA"/>
</dbReference>
<organism evidence="2 4">
    <name type="scientific">Serratia nevei</name>
    <dbReference type="NCBI Taxonomy" id="2703794"/>
    <lineage>
        <taxon>Bacteria</taxon>
        <taxon>Pseudomonadati</taxon>
        <taxon>Pseudomonadota</taxon>
        <taxon>Gammaproteobacteria</taxon>
        <taxon>Enterobacterales</taxon>
        <taxon>Yersiniaceae</taxon>
        <taxon>Serratia</taxon>
    </lineage>
</organism>
<evidence type="ECO:0000256" key="1">
    <source>
        <dbReference type="SAM" id="SignalP"/>
    </source>
</evidence>
<feature type="chain" id="PRO_5043857466" evidence="1">
    <location>
        <begin position="27"/>
        <end position="370"/>
    </location>
</feature>
<evidence type="ECO:0000313" key="4">
    <source>
        <dbReference type="Proteomes" id="UP001173597"/>
    </source>
</evidence>
<dbReference type="PANTHER" id="PTHR35560">
    <property type="entry name" value="BLL0132 PROTEIN"/>
    <property type="match status" value="1"/>
</dbReference>
<evidence type="ECO:0000313" key="3">
    <source>
        <dbReference type="EMBL" id="MDK5172753.1"/>
    </source>
</evidence>